<reference evidence="2 3" key="1">
    <citation type="journal article" date="2008" name="DNA Res.">
        <title>Determination of the genome sequence of Porphyromonas gingivalis strain ATCC 33277 and genomic comparison with strain W83 revealed extensive genome rearrangements in P. gingivalis.</title>
        <authorList>
            <person name="Naito M."/>
            <person name="Hirakawa H."/>
            <person name="Yamashita A."/>
            <person name="Ohara N."/>
            <person name="Shoji M."/>
            <person name="Yukitake H."/>
            <person name="Nakayama K."/>
            <person name="Toh H."/>
            <person name="Yoshimura F."/>
            <person name="Kuhara S."/>
            <person name="Hattori M."/>
            <person name="Hayashi T."/>
            <person name="Nakayama K."/>
        </authorList>
    </citation>
    <scope>NUCLEOTIDE SEQUENCE [LARGE SCALE GENOMIC DNA]</scope>
    <source>
        <strain evidence="3">ATCC 33277 / DSM 20709 / CIP 103683 / JCM 12257 / NCTC 11834 / 2561</strain>
    </source>
</reference>
<dbReference type="AlphaFoldDB" id="B2RJP3"/>
<feature type="domain" description="Aspartate/glutamate/uridylate kinase" evidence="1">
    <location>
        <begin position="12"/>
        <end position="102"/>
    </location>
</feature>
<dbReference type="Pfam" id="PF00696">
    <property type="entry name" value="AA_kinase"/>
    <property type="match status" value="2"/>
</dbReference>
<dbReference type="InterPro" id="IPR001048">
    <property type="entry name" value="Asp/Glu/Uridylate_kinase"/>
</dbReference>
<protein>
    <recommendedName>
        <fullName evidence="1">Aspartate/glutamate/uridylate kinase domain-containing protein</fullName>
    </recommendedName>
</protein>
<proteinExistence type="predicted"/>
<dbReference type="GeneID" id="29256279"/>
<evidence type="ECO:0000259" key="1">
    <source>
        <dbReference type="Pfam" id="PF00696"/>
    </source>
</evidence>
<organism evidence="2 3">
    <name type="scientific">Porphyromonas gingivalis (strain ATCC 33277 / DSM 20709 / CIP 103683 / JCM 12257 / NCTC 11834 / 2561)</name>
    <dbReference type="NCBI Taxonomy" id="431947"/>
    <lineage>
        <taxon>Bacteria</taxon>
        <taxon>Pseudomonadati</taxon>
        <taxon>Bacteroidota</taxon>
        <taxon>Bacteroidia</taxon>
        <taxon>Bacteroidales</taxon>
        <taxon>Porphyromonadaceae</taxon>
        <taxon>Porphyromonas</taxon>
    </lineage>
</organism>
<evidence type="ECO:0000313" key="2">
    <source>
        <dbReference type="EMBL" id="BAG33588.1"/>
    </source>
</evidence>
<gene>
    <name evidence="2" type="ordered locus">PGN_1069</name>
</gene>
<dbReference type="InterPro" id="IPR036393">
    <property type="entry name" value="AceGlu_kinase-like_sf"/>
</dbReference>
<dbReference type="HOGENOM" id="CLU_810995_0_0_10"/>
<sequence>MRDVTMGDRRHNTILIKIGGSLLNYDYDVIKEVIKKIIQLSLSVRVIIMIGSGPLGEYYKRITQRLKISTRKEEVSGDGKWWNDKSIWTEIQKINLQILAIGIAKEAQNYRQQGTEVRVTLVGKEEHPQFSCEKDSKETSPGDEYNWDKNISWKDLRSILEEEEKDTEREDSHGGIFLCLPQEDFLEQKWKKYKGEYKNNSLVYELLDKVSPQKSDMKAVIYASDLGIATVIILTNVDGIYSEDPLIHNDALRFNVLFCDLPTERPKNGKDESEILNKETCVNRGVAHLISLGKVENVYVTSHRLFSKIDFPEKDTTSIATQIREFFIKNGTWLLKNTRTQS</sequence>
<dbReference type="Gene3D" id="3.40.1160.10">
    <property type="entry name" value="Acetylglutamate kinase-like"/>
    <property type="match status" value="2"/>
</dbReference>
<dbReference type="Proteomes" id="UP000008842">
    <property type="component" value="Chromosome"/>
</dbReference>
<dbReference type="RefSeq" id="WP_012458000.1">
    <property type="nucleotide sequence ID" value="NC_010729.1"/>
</dbReference>
<dbReference type="SUPFAM" id="SSF53633">
    <property type="entry name" value="Carbamate kinase-like"/>
    <property type="match status" value="1"/>
</dbReference>
<accession>B2RJP3</accession>
<dbReference type="EMBL" id="AP009380">
    <property type="protein sequence ID" value="BAG33588.1"/>
    <property type="molecule type" value="Genomic_DNA"/>
</dbReference>
<dbReference type="KEGG" id="pgn:PGN_1069"/>
<evidence type="ECO:0000313" key="3">
    <source>
        <dbReference type="Proteomes" id="UP000008842"/>
    </source>
</evidence>
<name>B2RJP3_PORG3</name>
<feature type="domain" description="Aspartate/glutamate/uridylate kinase" evidence="1">
    <location>
        <begin position="214"/>
        <end position="253"/>
    </location>
</feature>